<evidence type="ECO:0000313" key="1">
    <source>
        <dbReference type="EMBL" id="KAK3709584.1"/>
    </source>
</evidence>
<evidence type="ECO:0000313" key="2">
    <source>
        <dbReference type="Proteomes" id="UP001281147"/>
    </source>
</evidence>
<sequence>MGGEYNDRYRADLKNFAAVVVRYMVRQYERDTTVPLKLLCIGNSNEDDMPIDDDGNRDCMKAICFLVRLEYDLWGWAHAEVEEIDSKQTIFEEPIFDPMCNDHNADDGLGIGGLISYN</sequence>
<reference evidence="1" key="1">
    <citation type="submission" date="2023-07" db="EMBL/GenBank/DDBJ databases">
        <title>Black Yeasts Isolated from many extreme environments.</title>
        <authorList>
            <person name="Coleine C."/>
            <person name="Stajich J.E."/>
            <person name="Selbmann L."/>
        </authorList>
    </citation>
    <scope>NUCLEOTIDE SEQUENCE</scope>
    <source>
        <strain evidence="1">CCFEE 5714</strain>
    </source>
</reference>
<gene>
    <name evidence="1" type="ORF">LTR37_010805</name>
</gene>
<dbReference type="Proteomes" id="UP001281147">
    <property type="component" value="Unassembled WGS sequence"/>
</dbReference>
<organism evidence="1 2">
    <name type="scientific">Vermiconidia calcicola</name>
    <dbReference type="NCBI Taxonomy" id="1690605"/>
    <lineage>
        <taxon>Eukaryota</taxon>
        <taxon>Fungi</taxon>
        <taxon>Dikarya</taxon>
        <taxon>Ascomycota</taxon>
        <taxon>Pezizomycotina</taxon>
        <taxon>Dothideomycetes</taxon>
        <taxon>Dothideomycetidae</taxon>
        <taxon>Mycosphaerellales</taxon>
        <taxon>Extremaceae</taxon>
        <taxon>Vermiconidia</taxon>
    </lineage>
</organism>
<protein>
    <submittedName>
        <fullName evidence="1">Uncharacterized protein</fullName>
    </submittedName>
</protein>
<name>A0ACC3N3Z6_9PEZI</name>
<comment type="caution">
    <text evidence="1">The sequence shown here is derived from an EMBL/GenBank/DDBJ whole genome shotgun (WGS) entry which is preliminary data.</text>
</comment>
<dbReference type="EMBL" id="JAUTXU010000091">
    <property type="protein sequence ID" value="KAK3709584.1"/>
    <property type="molecule type" value="Genomic_DNA"/>
</dbReference>
<accession>A0ACC3N3Z6</accession>
<keyword evidence="2" id="KW-1185">Reference proteome</keyword>
<proteinExistence type="predicted"/>